<accession>A0ABN8PP30</accession>
<protein>
    <submittedName>
        <fullName evidence="3">Uncharacterized protein</fullName>
    </submittedName>
</protein>
<evidence type="ECO:0000256" key="1">
    <source>
        <dbReference type="ARBA" id="ARBA00008315"/>
    </source>
</evidence>
<proteinExistence type="inferred from homology"/>
<comment type="similarity">
    <text evidence="1">Belongs to the CFAP97 family.</text>
</comment>
<dbReference type="Pfam" id="PF13879">
    <property type="entry name" value="Hmw_CFAP97"/>
    <property type="match status" value="1"/>
</dbReference>
<reference evidence="3 4" key="1">
    <citation type="submission" date="2022-05" db="EMBL/GenBank/DDBJ databases">
        <authorList>
            <consortium name="Genoscope - CEA"/>
            <person name="William W."/>
        </authorList>
    </citation>
    <scope>NUCLEOTIDE SEQUENCE [LARGE SCALE GENOMIC DNA]</scope>
</reference>
<feature type="region of interest" description="Disordered" evidence="2">
    <location>
        <begin position="84"/>
        <end position="131"/>
    </location>
</feature>
<evidence type="ECO:0000256" key="2">
    <source>
        <dbReference type="SAM" id="MobiDB-lite"/>
    </source>
</evidence>
<dbReference type="EMBL" id="CALNXK010000082">
    <property type="protein sequence ID" value="CAH3147894.1"/>
    <property type="molecule type" value="Genomic_DNA"/>
</dbReference>
<dbReference type="InterPro" id="IPR029488">
    <property type="entry name" value="Hmw/CFAP97"/>
</dbReference>
<sequence>MAQSSNMLEKRWQRIVYEKHRKRLRETKSKLKGETTLEYDDEEAQLQLRFRRIMAEEKRQAIIDKQNSKLLQRIVDIMTSKKKTFPVSSDTELNRKVSKTSVTDNSKPKARHSSVKLPTISSAVKERRASK</sequence>
<keyword evidence="4" id="KW-1185">Reference proteome</keyword>
<evidence type="ECO:0000313" key="4">
    <source>
        <dbReference type="Proteomes" id="UP001159405"/>
    </source>
</evidence>
<name>A0ABN8PP30_9CNID</name>
<gene>
    <name evidence="3" type="ORF">PLOB_00046320</name>
</gene>
<dbReference type="Proteomes" id="UP001159405">
    <property type="component" value="Unassembled WGS sequence"/>
</dbReference>
<comment type="caution">
    <text evidence="3">The sequence shown here is derived from an EMBL/GenBank/DDBJ whole genome shotgun (WGS) entry which is preliminary data.</text>
</comment>
<organism evidence="3 4">
    <name type="scientific">Porites lobata</name>
    <dbReference type="NCBI Taxonomy" id="104759"/>
    <lineage>
        <taxon>Eukaryota</taxon>
        <taxon>Metazoa</taxon>
        <taxon>Cnidaria</taxon>
        <taxon>Anthozoa</taxon>
        <taxon>Hexacorallia</taxon>
        <taxon>Scleractinia</taxon>
        <taxon>Fungiina</taxon>
        <taxon>Poritidae</taxon>
        <taxon>Porites</taxon>
    </lineage>
</organism>
<evidence type="ECO:0000313" key="3">
    <source>
        <dbReference type="EMBL" id="CAH3147894.1"/>
    </source>
</evidence>